<evidence type="ECO:0000256" key="3">
    <source>
        <dbReference type="ARBA" id="ARBA00022519"/>
    </source>
</evidence>
<evidence type="ECO:0000256" key="4">
    <source>
        <dbReference type="ARBA" id="ARBA00022670"/>
    </source>
</evidence>
<gene>
    <name evidence="10" type="primary">lspA</name>
    <name evidence="12" type="ORF">F9K24_18750</name>
</gene>
<keyword evidence="9 10" id="KW-0472">Membrane</keyword>
<evidence type="ECO:0000256" key="8">
    <source>
        <dbReference type="ARBA" id="ARBA00022989"/>
    </source>
</evidence>
<accession>A0A833GY68</accession>
<evidence type="ECO:0000256" key="6">
    <source>
        <dbReference type="ARBA" id="ARBA00022750"/>
    </source>
</evidence>
<dbReference type="PROSITE" id="PS00855">
    <property type="entry name" value="SPASE_II"/>
    <property type="match status" value="1"/>
</dbReference>
<evidence type="ECO:0000256" key="7">
    <source>
        <dbReference type="ARBA" id="ARBA00022801"/>
    </source>
</evidence>
<dbReference type="InterPro" id="IPR001872">
    <property type="entry name" value="Peptidase_A8"/>
</dbReference>
<evidence type="ECO:0000256" key="9">
    <source>
        <dbReference type="ARBA" id="ARBA00023136"/>
    </source>
</evidence>
<keyword evidence="4 10" id="KW-0645">Protease</keyword>
<keyword evidence="3" id="KW-0997">Cell inner membrane</keyword>
<comment type="pathway">
    <text evidence="10">Protein modification; lipoprotein biosynthesis (signal peptide cleavage).</text>
</comment>
<dbReference type="PRINTS" id="PR00781">
    <property type="entry name" value="LIPOSIGPTASE"/>
</dbReference>
<sequence>MRCGGLRLSRGHQNQKSLKSTTGKQISLLDRPLCPWIFAPMAFVKKLFTFSRPFLSVFPPLWLATFALLVTIDLVSKKIVTDHLNFNLTHHQLMNAADAPLHALVDATPDIPILGEGGDLIRFRLVFNDRFVFGSGPVAPVAGIYLTAFAILFLFFYRWKNEASGHSAAWLLVFSGAVGNLIDKLFVKSVATREWVFSPGGPQAGHVSGVVDFVECIWFGWSQFDGIWGLSWLAWPSWPTFNVADSLIVIGIGLLILTMYTEERRAQQASRRKQEA</sequence>
<dbReference type="GO" id="GO:0004190">
    <property type="term" value="F:aspartic-type endopeptidase activity"/>
    <property type="evidence" value="ECO:0007669"/>
    <property type="project" value="UniProtKB-UniRule"/>
</dbReference>
<comment type="function">
    <text evidence="10">This protein specifically catalyzes the removal of signal peptides from prolipoproteins.</text>
</comment>
<dbReference type="GO" id="GO:0006508">
    <property type="term" value="P:proteolysis"/>
    <property type="evidence" value="ECO:0007669"/>
    <property type="project" value="UniProtKB-KW"/>
</dbReference>
<name>A0A833GY68_9LEPT</name>
<dbReference type="EMBL" id="WBUI01000026">
    <property type="protein sequence ID" value="KAB2929803.1"/>
    <property type="molecule type" value="Genomic_DNA"/>
</dbReference>
<evidence type="ECO:0000256" key="1">
    <source>
        <dbReference type="ARBA" id="ARBA00006139"/>
    </source>
</evidence>
<feature type="transmembrane region" description="Helical" evidence="10">
    <location>
        <begin position="138"/>
        <end position="157"/>
    </location>
</feature>
<keyword evidence="2 10" id="KW-1003">Cell membrane</keyword>
<evidence type="ECO:0000313" key="13">
    <source>
        <dbReference type="Proteomes" id="UP000460298"/>
    </source>
</evidence>
<feature type="transmembrane region" description="Helical" evidence="10">
    <location>
        <begin position="241"/>
        <end position="261"/>
    </location>
</feature>
<evidence type="ECO:0000256" key="2">
    <source>
        <dbReference type="ARBA" id="ARBA00022475"/>
    </source>
</evidence>
<dbReference type="Proteomes" id="UP000460298">
    <property type="component" value="Unassembled WGS sequence"/>
</dbReference>
<comment type="catalytic activity">
    <reaction evidence="10">
        <text>Release of signal peptides from bacterial membrane prolipoproteins. Hydrolyzes -Xaa-Yaa-Zaa-|-(S,diacylglyceryl)Cys-, in which Xaa is hydrophobic (preferably Leu), and Yaa (Ala or Ser) and Zaa (Gly or Ala) have small, neutral side chains.</text>
        <dbReference type="EC" id="3.4.23.36"/>
    </reaction>
</comment>
<keyword evidence="7 10" id="KW-0378">Hydrolase</keyword>
<dbReference type="EC" id="3.4.23.36" evidence="10"/>
<keyword evidence="5 10" id="KW-0812">Transmembrane</keyword>
<dbReference type="PANTHER" id="PTHR33695:SF1">
    <property type="entry name" value="LIPOPROTEIN SIGNAL PEPTIDASE"/>
    <property type="match status" value="1"/>
</dbReference>
<dbReference type="PANTHER" id="PTHR33695">
    <property type="entry name" value="LIPOPROTEIN SIGNAL PEPTIDASE"/>
    <property type="match status" value="1"/>
</dbReference>
<evidence type="ECO:0000313" key="12">
    <source>
        <dbReference type="EMBL" id="KAB2929803.1"/>
    </source>
</evidence>
<feature type="transmembrane region" description="Helical" evidence="10">
    <location>
        <begin position="54"/>
        <end position="75"/>
    </location>
</feature>
<dbReference type="UniPathway" id="UPA00665"/>
<keyword evidence="8 10" id="KW-1133">Transmembrane helix</keyword>
<organism evidence="12 13">
    <name type="scientific">Leptonema illini</name>
    <dbReference type="NCBI Taxonomy" id="183"/>
    <lineage>
        <taxon>Bacteria</taxon>
        <taxon>Pseudomonadati</taxon>
        <taxon>Spirochaetota</taxon>
        <taxon>Spirochaetia</taxon>
        <taxon>Leptospirales</taxon>
        <taxon>Leptospiraceae</taxon>
        <taxon>Leptonema</taxon>
    </lineage>
</organism>
<dbReference type="Pfam" id="PF01252">
    <property type="entry name" value="Peptidase_A8"/>
    <property type="match status" value="1"/>
</dbReference>
<feature type="active site" evidence="10">
    <location>
        <position position="212"/>
    </location>
</feature>
<keyword evidence="6 10" id="KW-0064">Aspartyl protease</keyword>
<protein>
    <recommendedName>
        <fullName evidence="10">Lipoprotein signal peptidase</fullName>
        <ecNumber evidence="10">3.4.23.36</ecNumber>
    </recommendedName>
    <alternativeName>
        <fullName evidence="10">Prolipoprotein signal peptidase</fullName>
    </alternativeName>
    <alternativeName>
        <fullName evidence="10">Signal peptidase II</fullName>
        <shortName evidence="10">SPase II</shortName>
    </alternativeName>
</protein>
<reference evidence="12 13" key="1">
    <citation type="submission" date="2019-10" db="EMBL/GenBank/DDBJ databases">
        <title>Extracellular Electron Transfer in a Candidatus Methanoperedens spp. Enrichment Culture.</title>
        <authorList>
            <person name="Berger S."/>
            <person name="Rangel Shaw D."/>
            <person name="Berben T."/>
            <person name="In 'T Zandt M."/>
            <person name="Frank J."/>
            <person name="Reimann J."/>
            <person name="Jetten M.S.M."/>
            <person name="Welte C.U."/>
        </authorList>
    </citation>
    <scope>NUCLEOTIDE SEQUENCE [LARGE SCALE GENOMIC DNA]</scope>
    <source>
        <strain evidence="12">SB12</strain>
    </source>
</reference>
<dbReference type="AlphaFoldDB" id="A0A833GY68"/>
<comment type="subcellular location">
    <subcellularLocation>
        <location evidence="10">Cell membrane</location>
        <topology evidence="10">Multi-pass membrane protein</topology>
    </subcellularLocation>
</comment>
<dbReference type="GO" id="GO:0005886">
    <property type="term" value="C:plasma membrane"/>
    <property type="evidence" value="ECO:0007669"/>
    <property type="project" value="UniProtKB-SubCell"/>
</dbReference>
<comment type="similarity">
    <text evidence="1 10 11">Belongs to the peptidase A8 family.</text>
</comment>
<dbReference type="HAMAP" id="MF_00161">
    <property type="entry name" value="LspA"/>
    <property type="match status" value="1"/>
</dbReference>
<comment type="caution">
    <text evidence="12">The sequence shown here is derived from an EMBL/GenBank/DDBJ whole genome shotgun (WGS) entry which is preliminary data.</text>
</comment>
<evidence type="ECO:0000256" key="10">
    <source>
        <dbReference type="HAMAP-Rule" id="MF_00161"/>
    </source>
</evidence>
<evidence type="ECO:0000256" key="5">
    <source>
        <dbReference type="ARBA" id="ARBA00022692"/>
    </source>
</evidence>
<proteinExistence type="inferred from homology"/>
<feature type="active site" evidence="10">
    <location>
        <position position="245"/>
    </location>
</feature>
<feature type="transmembrane region" description="Helical" evidence="10">
    <location>
        <begin position="169"/>
        <end position="187"/>
    </location>
</feature>
<evidence type="ECO:0000256" key="11">
    <source>
        <dbReference type="RuleBase" id="RU004181"/>
    </source>
</evidence>